<gene>
    <name evidence="8" type="ORF">FHS27_005502</name>
</gene>
<feature type="transmembrane region" description="Helical" evidence="7">
    <location>
        <begin position="301"/>
        <end position="322"/>
    </location>
</feature>
<dbReference type="Pfam" id="PF00854">
    <property type="entry name" value="PTR2"/>
    <property type="match status" value="2"/>
</dbReference>
<dbReference type="SUPFAM" id="SSF103473">
    <property type="entry name" value="MFS general substrate transporter"/>
    <property type="match status" value="1"/>
</dbReference>
<evidence type="ECO:0000256" key="7">
    <source>
        <dbReference type="SAM" id="Phobius"/>
    </source>
</evidence>
<dbReference type="Proteomes" id="UP000536179">
    <property type="component" value="Unassembled WGS sequence"/>
</dbReference>
<dbReference type="GO" id="GO:0022857">
    <property type="term" value="F:transmembrane transporter activity"/>
    <property type="evidence" value="ECO:0007669"/>
    <property type="project" value="InterPro"/>
</dbReference>
<dbReference type="InterPro" id="IPR036259">
    <property type="entry name" value="MFS_trans_sf"/>
</dbReference>
<feature type="transmembrane region" description="Helical" evidence="7">
    <location>
        <begin position="248"/>
        <end position="271"/>
    </location>
</feature>
<evidence type="ECO:0000313" key="8">
    <source>
        <dbReference type="EMBL" id="MBB3209662.1"/>
    </source>
</evidence>
<evidence type="ECO:0000256" key="4">
    <source>
        <dbReference type="ARBA" id="ARBA00022989"/>
    </source>
</evidence>
<keyword evidence="4 7" id="KW-1133">Transmembrane helix</keyword>
<feature type="transmembrane region" description="Helical" evidence="7">
    <location>
        <begin position="137"/>
        <end position="159"/>
    </location>
</feature>
<dbReference type="InterPro" id="IPR018456">
    <property type="entry name" value="PTR2_symporter_CS"/>
</dbReference>
<dbReference type="Gene3D" id="1.20.1250.20">
    <property type="entry name" value="MFS general substrate transporter like domains"/>
    <property type="match status" value="2"/>
</dbReference>
<comment type="subcellular location">
    <subcellularLocation>
        <location evidence="1">Membrane</location>
        <topology evidence="1">Multi-pass membrane protein</topology>
    </subcellularLocation>
</comment>
<dbReference type="GO" id="GO:0006857">
    <property type="term" value="P:oligopeptide transport"/>
    <property type="evidence" value="ECO:0007669"/>
    <property type="project" value="InterPro"/>
</dbReference>
<feature type="transmembrane region" description="Helical" evidence="7">
    <location>
        <begin position="207"/>
        <end position="227"/>
    </location>
</feature>
<evidence type="ECO:0000256" key="3">
    <source>
        <dbReference type="ARBA" id="ARBA00022692"/>
    </source>
</evidence>
<feature type="transmembrane region" description="Helical" evidence="7">
    <location>
        <begin position="651"/>
        <end position="672"/>
    </location>
</feature>
<dbReference type="InterPro" id="IPR000109">
    <property type="entry name" value="POT_fam"/>
</dbReference>
<feature type="transmembrane region" description="Helical" evidence="7">
    <location>
        <begin position="334"/>
        <end position="351"/>
    </location>
</feature>
<feature type="transmembrane region" description="Helical" evidence="7">
    <location>
        <begin position="399"/>
        <end position="422"/>
    </location>
</feature>
<dbReference type="EMBL" id="JACHXU010000026">
    <property type="protein sequence ID" value="MBB3209662.1"/>
    <property type="molecule type" value="Genomic_DNA"/>
</dbReference>
<feature type="transmembrane region" description="Helical" evidence="7">
    <location>
        <begin position="86"/>
        <end position="106"/>
    </location>
</feature>
<reference evidence="8 9" key="1">
    <citation type="submission" date="2020-08" db="EMBL/GenBank/DDBJ databases">
        <title>Genomic Encyclopedia of Type Strains, Phase III (KMG-III): the genomes of soil and plant-associated and newly described type strains.</title>
        <authorList>
            <person name="Whitman W."/>
        </authorList>
    </citation>
    <scope>NUCLEOTIDE SEQUENCE [LARGE SCALE GENOMIC DNA]</scope>
    <source>
        <strain evidence="8 9">CECT 8075</strain>
    </source>
</reference>
<feature type="region of interest" description="Disordered" evidence="6">
    <location>
        <begin position="1"/>
        <end position="29"/>
    </location>
</feature>
<name>A0A7W5H7I7_9BACT</name>
<dbReference type="CDD" id="cd17347">
    <property type="entry name" value="MFS_SLC15A1_2_like"/>
    <property type="match status" value="1"/>
</dbReference>
<dbReference type="PROSITE" id="PS01022">
    <property type="entry name" value="PTR2_1"/>
    <property type="match status" value="1"/>
</dbReference>
<evidence type="ECO:0000256" key="1">
    <source>
        <dbReference type="ARBA" id="ARBA00004141"/>
    </source>
</evidence>
<evidence type="ECO:0000256" key="6">
    <source>
        <dbReference type="SAM" id="MobiDB-lite"/>
    </source>
</evidence>
<keyword evidence="5 7" id="KW-0472">Membrane</keyword>
<proteinExistence type="inferred from homology"/>
<feature type="transmembrane region" description="Helical" evidence="7">
    <location>
        <begin position="113"/>
        <end position="131"/>
    </location>
</feature>
<keyword evidence="9" id="KW-1185">Reference proteome</keyword>
<feature type="transmembrane region" description="Helical" evidence="7">
    <location>
        <begin position="363"/>
        <end position="387"/>
    </location>
</feature>
<dbReference type="AlphaFoldDB" id="A0A7W5H7I7"/>
<comment type="caution">
    <text evidence="8">The sequence shown here is derived from an EMBL/GenBank/DDBJ whole genome shotgun (WGS) entry which is preliminary data.</text>
</comment>
<dbReference type="GO" id="GO:0016020">
    <property type="term" value="C:membrane"/>
    <property type="evidence" value="ECO:0007669"/>
    <property type="project" value="UniProtKB-SubCell"/>
</dbReference>
<organism evidence="8 9">
    <name type="scientific">Aporhodopirellula rubra</name>
    <dbReference type="NCBI Taxonomy" id="980271"/>
    <lineage>
        <taxon>Bacteria</taxon>
        <taxon>Pseudomonadati</taxon>
        <taxon>Planctomycetota</taxon>
        <taxon>Planctomycetia</taxon>
        <taxon>Pirellulales</taxon>
        <taxon>Pirellulaceae</taxon>
        <taxon>Aporhodopirellula</taxon>
    </lineage>
</organism>
<protein>
    <submittedName>
        <fullName evidence="8">POT family proton-dependent oligopeptide transporter</fullName>
    </submittedName>
</protein>
<accession>A0A7W5H7I7</accession>
<evidence type="ECO:0000256" key="5">
    <source>
        <dbReference type="ARBA" id="ARBA00023136"/>
    </source>
</evidence>
<comment type="similarity">
    <text evidence="2">Belongs to the major facilitator superfamily. Proton-dependent oligopeptide transporter (POT/PTR) (TC 2.A.17) family.</text>
</comment>
<dbReference type="RefSeq" id="WP_184308461.1">
    <property type="nucleotide sequence ID" value="NZ_JACHXU010000026.1"/>
</dbReference>
<sequence length="698" mass="76437">MSSASIDPVGLESSTDTPSEYQTRPSGSTGLPGGIPYIIGNEAAERFSFYGMKSILTIFMTDYLHWMGTSATGTGMSNAEATEHYHSFTMAAYFFPVLGALLADVFLGKYKTILYLSIVYCLGHAALAFMGSPPMSAGWWLFAGLLLISIGSGGIKPCVSAHVGDQFGKSNQHLLTKVYQWFYFSINFGAFLSTLLTPWVLQNYGPHWAFGIPGVLMALATFLFWLGRNKFIHIPPGGKEFIKETFSATGITAILKLMIIFSFVAVFWALFDQTGSSWVLQTKSLNRTWLGMTWLESQIQAVNPILILTLIPVFQFVIYPLVNRVFTLTPIRKISIGLFVMVGGFAIVSMLQEKIDAGLEPSISWQFLAYGVLTASEVMVSITCLEFAYTQAPKNMKSVVMAVFLLSVSLGNAFTAIVNHFIQTPTVTKLVSELDPQTMAAGKTLSNGEFTGTYLESTGDEPSVHQLLIPGPDAEPGNDDDVVLTLDSDGVLQSLENASKPIFESAADKIEEAFFGDAEASGDTLPSIDKVDALLGDIKDAHGNPIRYKLISRDRYQLVSEGADGIDGTKWDETLTGSLQRINDDAGNDGEEKSYSWLERQRIKILGEGDAEKTAAAKAEIDNSKGGGSETTFSRDYAIGGRVLLEGADYFWFWTKCIFFTAIVFVPVGYFYKEKTYIQDESADEMHEKSLADESMSA</sequence>
<feature type="compositionally biased region" description="Polar residues" evidence="6">
    <location>
        <begin position="12"/>
        <end position="29"/>
    </location>
</feature>
<evidence type="ECO:0000256" key="2">
    <source>
        <dbReference type="ARBA" id="ARBA00005982"/>
    </source>
</evidence>
<dbReference type="PANTHER" id="PTHR11654">
    <property type="entry name" value="OLIGOPEPTIDE TRANSPORTER-RELATED"/>
    <property type="match status" value="1"/>
</dbReference>
<feature type="transmembrane region" description="Helical" evidence="7">
    <location>
        <begin position="180"/>
        <end position="201"/>
    </location>
</feature>
<keyword evidence="3 7" id="KW-0812">Transmembrane</keyword>
<evidence type="ECO:0000313" key="9">
    <source>
        <dbReference type="Proteomes" id="UP000536179"/>
    </source>
</evidence>
<feature type="transmembrane region" description="Helical" evidence="7">
    <location>
        <begin position="47"/>
        <end position="66"/>
    </location>
</feature>